<gene>
    <name evidence="2" type="ORF">IPP58_01850</name>
</gene>
<evidence type="ECO:0008006" key="4">
    <source>
        <dbReference type="Google" id="ProtNLM"/>
    </source>
</evidence>
<proteinExistence type="predicted"/>
<dbReference type="Proteomes" id="UP000886657">
    <property type="component" value="Unassembled WGS sequence"/>
</dbReference>
<comment type="caution">
    <text evidence="2">The sequence shown here is derived from an EMBL/GenBank/DDBJ whole genome shotgun (WGS) entry which is preliminary data.</text>
</comment>
<sequence length="262" mass="28607">MRIVLLLLCLQGVAGLAQIGSMERSTATSPLNWTFGFHRSQPSLSSSIQGSKDGKASLVDTDSDLGLQREGGPLGAILEYRNQAHGFRLAYDTLQFQGERSLPRDITLNGIAYAAATPVRSKAKVKAWEGLYTYKLTQQPDAWVGLDLGVQFLKTDHATTNLATGAVQTLSPTQTLPQIGLSGWSSGADGLLESRVFYHYFAYRGLSYHRYGVDARAYLYPGFGLRAFYESSRIKIPPGSTQGNLDIRMDGTLYGLGLAVRF</sequence>
<reference evidence="2" key="1">
    <citation type="submission" date="2020-10" db="EMBL/GenBank/DDBJ databases">
        <title>Connecting structure to function with the recovery of over 1000 high-quality activated sludge metagenome-assembled genomes encoding full-length rRNA genes using long-read sequencing.</title>
        <authorList>
            <person name="Singleton C.M."/>
            <person name="Petriglieri F."/>
            <person name="Kristensen J.M."/>
            <person name="Kirkegaard R.H."/>
            <person name="Michaelsen T.Y."/>
            <person name="Andersen M.H."/>
            <person name="Karst S.M."/>
            <person name="Dueholm M.S."/>
            <person name="Nielsen P.H."/>
            <person name="Albertsen M."/>
        </authorList>
    </citation>
    <scope>NUCLEOTIDE SEQUENCE</scope>
    <source>
        <strain evidence="2">Skiv_18-Q3-R9-52_MAXAC.067</strain>
    </source>
</reference>
<dbReference type="AlphaFoldDB" id="A0A9D7XFK9"/>
<feature type="signal peptide" evidence="1">
    <location>
        <begin position="1"/>
        <end position="19"/>
    </location>
</feature>
<accession>A0A9D7XFK9</accession>
<evidence type="ECO:0000313" key="2">
    <source>
        <dbReference type="EMBL" id="MBK9795241.1"/>
    </source>
</evidence>
<keyword evidence="1" id="KW-0732">Signal</keyword>
<name>A0A9D7XFK9_9BACT</name>
<dbReference type="EMBL" id="JADKIO010000004">
    <property type="protein sequence ID" value="MBK9795241.1"/>
    <property type="molecule type" value="Genomic_DNA"/>
</dbReference>
<organism evidence="2 3">
    <name type="scientific">Candidatus Geothrix skivensis</name>
    <dbReference type="NCBI Taxonomy" id="2954439"/>
    <lineage>
        <taxon>Bacteria</taxon>
        <taxon>Pseudomonadati</taxon>
        <taxon>Acidobacteriota</taxon>
        <taxon>Holophagae</taxon>
        <taxon>Holophagales</taxon>
        <taxon>Holophagaceae</taxon>
        <taxon>Geothrix</taxon>
    </lineage>
</organism>
<protein>
    <recommendedName>
        <fullName evidence="4">Outer membrane protein beta-barrel domain-containing protein</fullName>
    </recommendedName>
</protein>
<evidence type="ECO:0000256" key="1">
    <source>
        <dbReference type="SAM" id="SignalP"/>
    </source>
</evidence>
<feature type="chain" id="PRO_5039612945" description="Outer membrane protein beta-barrel domain-containing protein" evidence="1">
    <location>
        <begin position="20"/>
        <end position="262"/>
    </location>
</feature>
<evidence type="ECO:0000313" key="3">
    <source>
        <dbReference type="Proteomes" id="UP000886657"/>
    </source>
</evidence>